<proteinExistence type="predicted"/>
<evidence type="ECO:0008006" key="4">
    <source>
        <dbReference type="Google" id="ProtNLM"/>
    </source>
</evidence>
<sequence length="98" mass="11707">QFLNRKFANRWIGRGTQRPNHLWPARSPDLNPVDFFLWGQLKSLVYATPIQNEEDLRNRIIDGCERIRNTPGIFYFWLLLFFICFICNNTNCSIINEK</sequence>
<evidence type="ECO:0000313" key="2">
    <source>
        <dbReference type="EMBL" id="EZA55638.1"/>
    </source>
</evidence>
<dbReference type="Gene3D" id="3.30.420.10">
    <property type="entry name" value="Ribonuclease H-like superfamily/Ribonuclease H"/>
    <property type="match status" value="1"/>
</dbReference>
<reference evidence="2 3" key="1">
    <citation type="journal article" date="2014" name="Curr. Biol.">
        <title>The genome of the clonal raider ant Cerapachys biroi.</title>
        <authorList>
            <person name="Oxley P.R."/>
            <person name="Ji L."/>
            <person name="Fetter-Pruneda I."/>
            <person name="McKenzie S.K."/>
            <person name="Li C."/>
            <person name="Hu H."/>
            <person name="Zhang G."/>
            <person name="Kronauer D.J."/>
        </authorList>
    </citation>
    <scope>NUCLEOTIDE SEQUENCE [LARGE SCALE GENOMIC DNA]</scope>
</reference>
<feature type="transmembrane region" description="Helical" evidence="1">
    <location>
        <begin position="74"/>
        <end position="96"/>
    </location>
</feature>
<dbReference type="Proteomes" id="UP000053097">
    <property type="component" value="Unassembled WGS sequence"/>
</dbReference>
<keyword evidence="1" id="KW-0472">Membrane</keyword>
<organism evidence="2 3">
    <name type="scientific">Ooceraea biroi</name>
    <name type="common">Clonal raider ant</name>
    <name type="synonym">Cerapachys biroi</name>
    <dbReference type="NCBI Taxonomy" id="2015173"/>
    <lineage>
        <taxon>Eukaryota</taxon>
        <taxon>Metazoa</taxon>
        <taxon>Ecdysozoa</taxon>
        <taxon>Arthropoda</taxon>
        <taxon>Hexapoda</taxon>
        <taxon>Insecta</taxon>
        <taxon>Pterygota</taxon>
        <taxon>Neoptera</taxon>
        <taxon>Endopterygota</taxon>
        <taxon>Hymenoptera</taxon>
        <taxon>Apocrita</taxon>
        <taxon>Aculeata</taxon>
        <taxon>Formicoidea</taxon>
        <taxon>Formicidae</taxon>
        <taxon>Dorylinae</taxon>
        <taxon>Ooceraea</taxon>
    </lineage>
</organism>
<dbReference type="GO" id="GO:0003676">
    <property type="term" value="F:nucleic acid binding"/>
    <property type="evidence" value="ECO:0007669"/>
    <property type="project" value="InterPro"/>
</dbReference>
<keyword evidence="1" id="KW-0812">Transmembrane</keyword>
<dbReference type="EMBL" id="KK107197">
    <property type="protein sequence ID" value="EZA55638.1"/>
    <property type="molecule type" value="Genomic_DNA"/>
</dbReference>
<dbReference type="PANTHER" id="PTHR47326:SF1">
    <property type="entry name" value="HTH PSQ-TYPE DOMAIN-CONTAINING PROTEIN"/>
    <property type="match status" value="1"/>
</dbReference>
<protein>
    <recommendedName>
        <fullName evidence="4">Transposable element Tc3 transposase</fullName>
    </recommendedName>
</protein>
<accession>A0A026WI53</accession>
<keyword evidence="3" id="KW-1185">Reference proteome</keyword>
<dbReference type="InterPro" id="IPR036397">
    <property type="entry name" value="RNaseH_sf"/>
</dbReference>
<keyword evidence="1" id="KW-1133">Transmembrane helix</keyword>
<dbReference type="PANTHER" id="PTHR47326">
    <property type="entry name" value="TRANSPOSABLE ELEMENT TC3 TRANSPOSASE-LIKE PROTEIN"/>
    <property type="match status" value="1"/>
</dbReference>
<evidence type="ECO:0000313" key="3">
    <source>
        <dbReference type="Proteomes" id="UP000053097"/>
    </source>
</evidence>
<dbReference type="AlphaFoldDB" id="A0A026WI53"/>
<evidence type="ECO:0000256" key="1">
    <source>
        <dbReference type="SAM" id="Phobius"/>
    </source>
</evidence>
<gene>
    <name evidence="2" type="ORF">X777_04330</name>
</gene>
<dbReference type="STRING" id="2015173.A0A026WI53"/>
<feature type="non-terminal residue" evidence="2">
    <location>
        <position position="1"/>
    </location>
</feature>
<name>A0A026WI53_OOCBI</name>